<evidence type="ECO:0000313" key="1">
    <source>
        <dbReference type="EMBL" id="GAA0873020.1"/>
    </source>
</evidence>
<protein>
    <recommendedName>
        <fullName evidence="3">PhoD-like phosphatase metallophosphatase domain-containing protein</fullName>
    </recommendedName>
</protein>
<comment type="caution">
    <text evidence="1">The sequence shown here is derived from an EMBL/GenBank/DDBJ whole genome shotgun (WGS) entry which is preliminary data.</text>
</comment>
<name>A0ABP3XUE0_9FLAO</name>
<proteinExistence type="predicted"/>
<dbReference type="EMBL" id="BAAAFG010000016">
    <property type="protein sequence ID" value="GAA0873020.1"/>
    <property type="molecule type" value="Genomic_DNA"/>
</dbReference>
<dbReference type="Gene3D" id="3.60.21.70">
    <property type="entry name" value="PhoD-like phosphatase"/>
    <property type="match status" value="1"/>
</dbReference>
<accession>A0ABP3XUE0</accession>
<keyword evidence="2" id="KW-1185">Reference proteome</keyword>
<gene>
    <name evidence="1" type="ORF">GCM10009117_21670</name>
</gene>
<organism evidence="1 2">
    <name type="scientific">Gangjinia marincola</name>
    <dbReference type="NCBI Taxonomy" id="578463"/>
    <lineage>
        <taxon>Bacteria</taxon>
        <taxon>Pseudomonadati</taxon>
        <taxon>Bacteroidota</taxon>
        <taxon>Flavobacteriia</taxon>
        <taxon>Flavobacteriales</taxon>
        <taxon>Flavobacteriaceae</taxon>
        <taxon>Gangjinia</taxon>
    </lineage>
</organism>
<dbReference type="Proteomes" id="UP001500507">
    <property type="component" value="Unassembled WGS sequence"/>
</dbReference>
<reference evidence="2" key="1">
    <citation type="journal article" date="2019" name="Int. J. Syst. Evol. Microbiol.">
        <title>The Global Catalogue of Microorganisms (GCM) 10K type strain sequencing project: providing services to taxonomists for standard genome sequencing and annotation.</title>
        <authorList>
            <consortium name="The Broad Institute Genomics Platform"/>
            <consortium name="The Broad Institute Genome Sequencing Center for Infectious Disease"/>
            <person name="Wu L."/>
            <person name="Ma J."/>
        </authorList>
    </citation>
    <scope>NUCLEOTIDE SEQUENCE [LARGE SCALE GENOMIC DNA]</scope>
    <source>
        <strain evidence="2">JCM 16082</strain>
    </source>
</reference>
<dbReference type="InterPro" id="IPR038607">
    <property type="entry name" value="PhoD-like_sf"/>
</dbReference>
<sequence length="61" mass="7058">MTSIQLLSNEHGWETWGNFPHEQERFYALLTKIPDHPVVVLSGDRHLSEFSKKTSPAIPFH</sequence>
<evidence type="ECO:0008006" key="3">
    <source>
        <dbReference type="Google" id="ProtNLM"/>
    </source>
</evidence>
<evidence type="ECO:0000313" key="2">
    <source>
        <dbReference type="Proteomes" id="UP001500507"/>
    </source>
</evidence>